<dbReference type="SUPFAM" id="SSF48113">
    <property type="entry name" value="Heme-dependent peroxidases"/>
    <property type="match status" value="1"/>
</dbReference>
<feature type="binding site" evidence="17">
    <location>
        <position position="301"/>
    </location>
    <ligand>
        <name>Ca(2+)</name>
        <dbReference type="ChEBI" id="CHEBI:29108"/>
        <label>2</label>
    </ligand>
</feature>
<feature type="chain" id="PRO_5043094448" description="Peroxidase" evidence="20">
    <location>
        <begin position="23"/>
        <end position="411"/>
    </location>
</feature>
<keyword evidence="7 20" id="KW-0349">Heme</keyword>
<keyword evidence="23" id="KW-1185">Reference proteome</keyword>
<comment type="cofactor">
    <cofactor evidence="17 20">
        <name>heme b</name>
        <dbReference type="ChEBI" id="CHEBI:60344"/>
    </cofactor>
    <text evidence="17 20">Binds 1 heme b (iron(II)-protoporphyrin IX) group per subunit.</text>
</comment>
<evidence type="ECO:0000256" key="20">
    <source>
        <dbReference type="RuleBase" id="RU362060"/>
    </source>
</evidence>
<gene>
    <name evidence="22" type="ORF">LLUT_LOCUS12941</name>
</gene>
<feature type="active site" description="Proton acceptor" evidence="15">
    <location>
        <position position="117"/>
    </location>
</feature>
<accession>A0AAV1WS34</accession>
<evidence type="ECO:0000256" key="1">
    <source>
        <dbReference type="ARBA" id="ARBA00000189"/>
    </source>
</evidence>
<name>A0AAV1WS34_LUPLU</name>
<keyword evidence="6 20" id="KW-0575">Peroxidase</keyword>
<dbReference type="AlphaFoldDB" id="A0AAV1WS34"/>
<feature type="binding site" evidence="17">
    <location>
        <position position="140"/>
    </location>
    <ligand>
        <name>Ca(2+)</name>
        <dbReference type="ChEBI" id="CHEBI:29108"/>
        <label>1</label>
    </ligand>
</feature>
<evidence type="ECO:0000256" key="8">
    <source>
        <dbReference type="ARBA" id="ARBA00022723"/>
    </source>
</evidence>
<keyword evidence="12 17" id="KW-0408">Iron</keyword>
<feature type="binding site" description="axial binding residue" evidence="17">
    <location>
        <position position="246"/>
    </location>
    <ligand>
        <name>heme b</name>
        <dbReference type="ChEBI" id="CHEBI:60344"/>
    </ligand>
    <ligandPart>
        <name>Fe</name>
        <dbReference type="ChEBI" id="CHEBI:18248"/>
    </ligandPart>
</feature>
<evidence type="ECO:0000313" key="22">
    <source>
        <dbReference type="EMBL" id="CAL0311881.1"/>
    </source>
</evidence>
<dbReference type="PANTHER" id="PTHR31517">
    <property type="match status" value="1"/>
</dbReference>
<feature type="binding site" evidence="17">
    <location>
        <position position="121"/>
    </location>
    <ligand>
        <name>Ca(2+)</name>
        <dbReference type="ChEBI" id="CHEBI:29108"/>
        <label>1</label>
    </ligand>
</feature>
<comment type="function">
    <text evidence="2">Removal of H(2)O(2), oxidation of toxic reductants, biosynthesis and degradation of lignin, suberization, auxin catabolism, response to environmental stresses such as wounding, pathogen attack and oxidative stress. These functions might be dependent on each isozyme/isoform in each plant tissue.</text>
</comment>
<evidence type="ECO:0000256" key="11">
    <source>
        <dbReference type="ARBA" id="ARBA00023002"/>
    </source>
</evidence>
<feature type="binding site" evidence="17">
    <location>
        <position position="118"/>
    </location>
    <ligand>
        <name>Ca(2+)</name>
        <dbReference type="ChEBI" id="CHEBI:29108"/>
        <label>1</label>
    </ligand>
</feature>
<keyword evidence="11 20" id="KW-0560">Oxidoreductase</keyword>
<keyword evidence="10 17" id="KW-0106">Calcium</keyword>
<feature type="binding site" evidence="17">
    <location>
        <position position="127"/>
    </location>
    <ligand>
        <name>Ca(2+)</name>
        <dbReference type="ChEBI" id="CHEBI:29108"/>
        <label>1</label>
    </ligand>
</feature>
<evidence type="ECO:0000256" key="6">
    <source>
        <dbReference type="ARBA" id="ARBA00022559"/>
    </source>
</evidence>
<evidence type="ECO:0000256" key="16">
    <source>
        <dbReference type="PIRSR" id="PIRSR600823-2"/>
    </source>
</evidence>
<keyword evidence="8 17" id="KW-0479">Metal-binding</keyword>
<evidence type="ECO:0000256" key="17">
    <source>
        <dbReference type="PIRSR" id="PIRSR600823-3"/>
    </source>
</evidence>
<proteinExistence type="inferred from homology"/>
<dbReference type="Proteomes" id="UP001497480">
    <property type="component" value="Unassembled WGS sequence"/>
</dbReference>
<dbReference type="EC" id="1.11.1.7" evidence="4 20"/>
<reference evidence="22 23" key="1">
    <citation type="submission" date="2024-03" db="EMBL/GenBank/DDBJ databases">
        <authorList>
            <person name="Martinez-Hernandez J."/>
        </authorList>
    </citation>
    <scope>NUCLEOTIDE SEQUENCE [LARGE SCALE GENOMIC DNA]</scope>
</reference>
<keyword evidence="13 19" id="KW-1015">Disulfide bond</keyword>
<dbReference type="FunFam" id="1.10.520.10:FF:000023">
    <property type="entry name" value="Peroxidase"/>
    <property type="match status" value="1"/>
</dbReference>
<evidence type="ECO:0000256" key="13">
    <source>
        <dbReference type="ARBA" id="ARBA00023157"/>
    </source>
</evidence>
<feature type="signal peptide" evidence="20">
    <location>
        <begin position="1"/>
        <end position="22"/>
    </location>
</feature>
<evidence type="ECO:0000256" key="10">
    <source>
        <dbReference type="ARBA" id="ARBA00022837"/>
    </source>
</evidence>
<dbReference type="PROSITE" id="PS50873">
    <property type="entry name" value="PEROXIDASE_4"/>
    <property type="match status" value="1"/>
</dbReference>
<dbReference type="GO" id="GO:0005576">
    <property type="term" value="C:extracellular region"/>
    <property type="evidence" value="ECO:0007669"/>
    <property type="project" value="UniProtKB-SubCell"/>
</dbReference>
<dbReference type="PROSITE" id="PS00435">
    <property type="entry name" value="PEROXIDASE_1"/>
    <property type="match status" value="1"/>
</dbReference>
<dbReference type="InterPro" id="IPR002016">
    <property type="entry name" value="Haem_peroxidase"/>
</dbReference>
<evidence type="ECO:0000256" key="12">
    <source>
        <dbReference type="ARBA" id="ARBA00023004"/>
    </source>
</evidence>
<dbReference type="InterPro" id="IPR019794">
    <property type="entry name" value="Peroxidases_AS"/>
</dbReference>
<keyword evidence="9 20" id="KW-0732">Signal</keyword>
<feature type="disulfide bond" evidence="19">
    <location>
        <begin position="86"/>
        <end position="167"/>
    </location>
</feature>
<dbReference type="Gene3D" id="1.10.420.10">
    <property type="entry name" value="Peroxidase, domain 2"/>
    <property type="match status" value="1"/>
</dbReference>
<comment type="similarity">
    <text evidence="20">Belongs to the peroxidase family. Classical plant (class III) peroxidase subfamily.</text>
</comment>
<feature type="binding site" evidence="17">
    <location>
        <position position="308"/>
    </location>
    <ligand>
        <name>Ca(2+)</name>
        <dbReference type="ChEBI" id="CHEBI:29108"/>
        <label>2</label>
    </ligand>
</feature>
<dbReference type="PROSITE" id="PS00436">
    <property type="entry name" value="PEROXIDASE_2"/>
    <property type="match status" value="1"/>
</dbReference>
<comment type="catalytic activity">
    <reaction evidence="1 20">
        <text>2 a phenolic donor + H2O2 = 2 a phenolic radical donor + 2 H2O</text>
        <dbReference type="Rhea" id="RHEA:56136"/>
        <dbReference type="ChEBI" id="CHEBI:15377"/>
        <dbReference type="ChEBI" id="CHEBI:16240"/>
        <dbReference type="ChEBI" id="CHEBI:139520"/>
        <dbReference type="ChEBI" id="CHEBI:139521"/>
        <dbReference type="EC" id="1.11.1.7"/>
    </reaction>
</comment>
<dbReference type="FunFam" id="1.10.420.10:FF:000007">
    <property type="entry name" value="Peroxidase"/>
    <property type="match status" value="1"/>
</dbReference>
<evidence type="ECO:0000256" key="18">
    <source>
        <dbReference type="PIRSR" id="PIRSR600823-4"/>
    </source>
</evidence>
<dbReference type="PRINTS" id="PR00461">
    <property type="entry name" value="PLPEROXIDASE"/>
</dbReference>
<dbReference type="GO" id="GO:0020037">
    <property type="term" value="F:heme binding"/>
    <property type="evidence" value="ECO:0007669"/>
    <property type="project" value="UniProtKB-UniRule"/>
</dbReference>
<evidence type="ECO:0000256" key="9">
    <source>
        <dbReference type="ARBA" id="ARBA00022729"/>
    </source>
</evidence>
<evidence type="ECO:0000256" key="3">
    <source>
        <dbReference type="ARBA" id="ARBA00006873"/>
    </source>
</evidence>
<organism evidence="22 23">
    <name type="scientific">Lupinus luteus</name>
    <name type="common">European yellow lupine</name>
    <dbReference type="NCBI Taxonomy" id="3873"/>
    <lineage>
        <taxon>Eukaryota</taxon>
        <taxon>Viridiplantae</taxon>
        <taxon>Streptophyta</taxon>
        <taxon>Embryophyta</taxon>
        <taxon>Tracheophyta</taxon>
        <taxon>Spermatophyta</taxon>
        <taxon>Magnoliopsida</taxon>
        <taxon>eudicotyledons</taxon>
        <taxon>Gunneridae</taxon>
        <taxon>Pentapetalae</taxon>
        <taxon>rosids</taxon>
        <taxon>fabids</taxon>
        <taxon>Fabales</taxon>
        <taxon>Fabaceae</taxon>
        <taxon>Papilionoideae</taxon>
        <taxon>50 kb inversion clade</taxon>
        <taxon>genistoids sensu lato</taxon>
        <taxon>core genistoids</taxon>
        <taxon>Genisteae</taxon>
        <taxon>Lupinus</taxon>
    </lineage>
</organism>
<feature type="domain" description="Plant heme peroxidase family profile" evidence="21">
    <location>
        <begin position="76"/>
        <end position="375"/>
    </location>
</feature>
<dbReference type="InterPro" id="IPR000823">
    <property type="entry name" value="Peroxidase_pln"/>
</dbReference>
<evidence type="ECO:0000259" key="21">
    <source>
        <dbReference type="PROSITE" id="PS50873"/>
    </source>
</evidence>
<dbReference type="GO" id="GO:0140825">
    <property type="term" value="F:lactoperoxidase activity"/>
    <property type="evidence" value="ECO:0007669"/>
    <property type="project" value="UniProtKB-EC"/>
</dbReference>
<dbReference type="CDD" id="cd00693">
    <property type="entry name" value="secretory_peroxidase"/>
    <property type="match status" value="1"/>
</dbReference>
<comment type="caution">
    <text evidence="22">The sequence shown here is derived from an EMBL/GenBank/DDBJ whole genome shotgun (WGS) entry which is preliminary data.</text>
</comment>
<feature type="site" description="Transition state stabilizer" evidence="18">
    <location>
        <position position="113"/>
    </location>
</feature>
<evidence type="ECO:0000256" key="14">
    <source>
        <dbReference type="ARBA" id="ARBA00023324"/>
    </source>
</evidence>
<feature type="binding site" evidence="17">
    <location>
        <position position="123"/>
    </location>
    <ligand>
        <name>Ca(2+)</name>
        <dbReference type="ChEBI" id="CHEBI:29108"/>
        <label>1</label>
    </ligand>
</feature>
<dbReference type="PANTHER" id="PTHR31517:SF59">
    <property type="entry name" value="PEROXIDASE"/>
    <property type="match status" value="1"/>
</dbReference>
<evidence type="ECO:0000256" key="19">
    <source>
        <dbReference type="PIRSR" id="PIRSR600823-5"/>
    </source>
</evidence>
<protein>
    <recommendedName>
        <fullName evidence="4 20">Peroxidase</fullName>
        <ecNumber evidence="4 20">1.11.1.7</ecNumber>
    </recommendedName>
</protein>
<feature type="binding site" evidence="17">
    <location>
        <position position="125"/>
    </location>
    <ligand>
        <name>Ca(2+)</name>
        <dbReference type="ChEBI" id="CHEBI:29108"/>
        <label>1</label>
    </ligand>
</feature>
<feature type="binding site" evidence="17">
    <location>
        <position position="303"/>
    </location>
    <ligand>
        <name>Ca(2+)</name>
        <dbReference type="ChEBI" id="CHEBI:29108"/>
        <label>2</label>
    </ligand>
</feature>
<dbReference type="Gene3D" id="1.10.520.10">
    <property type="match status" value="1"/>
</dbReference>
<comment type="subcellular location">
    <subcellularLocation>
        <location evidence="20">Secreted</location>
    </subcellularLocation>
</comment>
<dbReference type="InterPro" id="IPR010255">
    <property type="entry name" value="Haem_peroxidase_sf"/>
</dbReference>
<dbReference type="GO" id="GO:0006979">
    <property type="term" value="P:response to oxidative stress"/>
    <property type="evidence" value="ECO:0007669"/>
    <property type="project" value="UniProtKB-UniRule"/>
</dbReference>
<feature type="disulfide bond" evidence="19">
    <location>
        <begin position="253"/>
        <end position="285"/>
    </location>
</feature>
<evidence type="ECO:0000256" key="2">
    <source>
        <dbReference type="ARBA" id="ARBA00002322"/>
    </source>
</evidence>
<evidence type="ECO:0000256" key="7">
    <source>
        <dbReference type="ARBA" id="ARBA00022617"/>
    </source>
</evidence>
<comment type="similarity">
    <text evidence="3">Belongs to the peroxidase family. Ascorbate peroxidase subfamily.</text>
</comment>
<dbReference type="EMBL" id="CAXHTB010000009">
    <property type="protein sequence ID" value="CAL0311881.1"/>
    <property type="molecule type" value="Genomic_DNA"/>
</dbReference>
<keyword evidence="5 20" id="KW-0964">Secreted</keyword>
<sequence>MAGVFVTITLIFHLVVIPNCLAFAPRDWFNFIGFGSKEGQKPQPLLKDDPGEPLVLLRDEQENPGPADPAMPTKAGLKEGFYKKSCPNAEKIVADMLVETFKTNPNAVSNVVRLLFHDCFVGGCDASLLLDFNPSGDPVEKSSGFNGLLLKGSDLIDDIKAKLEQECPQTVSCADTIAFATNEALILGGLPRQRPLGGRRDSLISLASMVEDNNLPAPNWSLEKMIETFNKKGFNEEEMVILLGAHSIGSSHCDFFMDRAYNYKETNNPDPNLTPEVVDEIKKVCVDAYTPKFRNPPMNFDETPTVLDNLFFKNIVEKNKTLLVTDSYLMNDPRTAPTVQNMAADPNLFHKRFVEAINKLNTLNVLTGNDGELNKLIVPVKTIKSISSGSFLMKSAYIDESGEVESKGAFG</sequence>
<feature type="binding site" evidence="16">
    <location>
        <position position="216"/>
    </location>
    <ligand>
        <name>substrate</name>
    </ligand>
</feature>
<dbReference type="GO" id="GO:0046872">
    <property type="term" value="F:metal ion binding"/>
    <property type="evidence" value="ECO:0007669"/>
    <property type="project" value="UniProtKB-UniRule"/>
</dbReference>
<evidence type="ECO:0000256" key="15">
    <source>
        <dbReference type="PIRSR" id="PIRSR600823-1"/>
    </source>
</evidence>
<comment type="cofactor">
    <cofactor evidence="17 20">
        <name>Ca(2+)</name>
        <dbReference type="ChEBI" id="CHEBI:29108"/>
    </cofactor>
    <text evidence="17 20">Binds 2 calcium ions per subunit.</text>
</comment>
<dbReference type="GO" id="GO:0042744">
    <property type="term" value="P:hydrogen peroxide catabolic process"/>
    <property type="evidence" value="ECO:0007669"/>
    <property type="project" value="UniProtKB-KW"/>
</dbReference>
<evidence type="ECO:0000256" key="4">
    <source>
        <dbReference type="ARBA" id="ARBA00012313"/>
    </source>
</evidence>
<dbReference type="PRINTS" id="PR00458">
    <property type="entry name" value="PEROXIDASE"/>
</dbReference>
<dbReference type="InterPro" id="IPR033905">
    <property type="entry name" value="Secretory_peroxidase"/>
</dbReference>
<dbReference type="InterPro" id="IPR019793">
    <property type="entry name" value="Peroxidases_heam-ligand_BS"/>
</dbReference>
<keyword evidence="14 20" id="KW-0376">Hydrogen peroxide</keyword>
<feature type="disulfide bond" evidence="19">
    <location>
        <begin position="119"/>
        <end position="124"/>
    </location>
</feature>
<evidence type="ECO:0000256" key="5">
    <source>
        <dbReference type="ARBA" id="ARBA00022525"/>
    </source>
</evidence>
<dbReference type="Pfam" id="PF00141">
    <property type="entry name" value="peroxidase"/>
    <property type="match status" value="1"/>
</dbReference>
<evidence type="ECO:0000313" key="23">
    <source>
        <dbReference type="Proteomes" id="UP001497480"/>
    </source>
</evidence>